<comment type="caution">
    <text evidence="2">The sequence shown here is derived from an EMBL/GenBank/DDBJ whole genome shotgun (WGS) entry which is preliminary data.</text>
</comment>
<dbReference type="AlphaFoldDB" id="A0A7V5NX55"/>
<gene>
    <name evidence="2" type="ORF">ENK01_03075</name>
</gene>
<keyword evidence="1" id="KW-0472">Membrane</keyword>
<sequence length="84" mass="9318">MTETARKKHGFVWYILPVIVLILALLIAVSIFMGKPRPPKVEGSARLPLVSVMTARQTSWQPSVRTQGTIRPRRAIDLVPEVAG</sequence>
<evidence type="ECO:0000256" key="1">
    <source>
        <dbReference type="SAM" id="Phobius"/>
    </source>
</evidence>
<feature type="transmembrane region" description="Helical" evidence="1">
    <location>
        <begin position="12"/>
        <end position="33"/>
    </location>
</feature>
<feature type="non-terminal residue" evidence="2">
    <location>
        <position position="84"/>
    </location>
</feature>
<dbReference type="Proteomes" id="UP000885806">
    <property type="component" value="Unassembled WGS sequence"/>
</dbReference>
<evidence type="ECO:0000313" key="2">
    <source>
        <dbReference type="EMBL" id="HHI88913.1"/>
    </source>
</evidence>
<dbReference type="EMBL" id="DROP01000208">
    <property type="protein sequence ID" value="HHI88913.1"/>
    <property type="molecule type" value="Genomic_DNA"/>
</dbReference>
<organism evidence="2">
    <name type="scientific">Hellea balneolensis</name>
    <dbReference type="NCBI Taxonomy" id="287478"/>
    <lineage>
        <taxon>Bacteria</taxon>
        <taxon>Pseudomonadati</taxon>
        <taxon>Pseudomonadota</taxon>
        <taxon>Alphaproteobacteria</taxon>
        <taxon>Maricaulales</taxon>
        <taxon>Robiginitomaculaceae</taxon>
        <taxon>Hellea</taxon>
    </lineage>
</organism>
<keyword evidence="1" id="KW-0812">Transmembrane</keyword>
<protein>
    <submittedName>
        <fullName evidence="2">Efflux RND transporter periplasmic adaptor subunit</fullName>
    </submittedName>
</protein>
<reference evidence="2" key="1">
    <citation type="journal article" date="2020" name="mSystems">
        <title>Genome- and Community-Level Interaction Insights into Carbon Utilization and Element Cycling Functions of Hydrothermarchaeota in Hydrothermal Sediment.</title>
        <authorList>
            <person name="Zhou Z."/>
            <person name="Liu Y."/>
            <person name="Xu W."/>
            <person name="Pan J."/>
            <person name="Luo Z.H."/>
            <person name="Li M."/>
        </authorList>
    </citation>
    <scope>NUCLEOTIDE SEQUENCE [LARGE SCALE GENOMIC DNA]</scope>
    <source>
        <strain evidence="2">HyVt-538</strain>
    </source>
</reference>
<proteinExistence type="predicted"/>
<name>A0A7V5NX55_9PROT</name>
<accession>A0A7V5NX55</accession>
<keyword evidence="1" id="KW-1133">Transmembrane helix</keyword>